<evidence type="ECO:0000313" key="7">
    <source>
        <dbReference type="WBParaSite" id="jg19161"/>
    </source>
</evidence>
<keyword evidence="5" id="KW-0206">Cytoskeleton</keyword>
<keyword evidence="3" id="KW-0963">Cytoplasm</keyword>
<dbReference type="WBParaSite" id="jg19161">
    <property type="protein sequence ID" value="jg19161"/>
    <property type="gene ID" value="jg19161"/>
</dbReference>
<evidence type="ECO:0000256" key="4">
    <source>
        <dbReference type="ARBA" id="ARBA00023203"/>
    </source>
</evidence>
<dbReference type="GO" id="GO:0003779">
    <property type="term" value="F:actin binding"/>
    <property type="evidence" value="ECO:0007669"/>
    <property type="project" value="UniProtKB-KW"/>
</dbReference>
<reference evidence="7" key="1">
    <citation type="submission" date="2022-11" db="UniProtKB">
        <authorList>
            <consortium name="WormBaseParasite"/>
        </authorList>
    </citation>
    <scope>IDENTIFICATION</scope>
</reference>
<evidence type="ECO:0000313" key="6">
    <source>
        <dbReference type="Proteomes" id="UP000887574"/>
    </source>
</evidence>
<comment type="similarity">
    <text evidence="2">Belongs to the ARPC3 family.</text>
</comment>
<evidence type="ECO:0000256" key="1">
    <source>
        <dbReference type="ARBA" id="ARBA00004245"/>
    </source>
</evidence>
<dbReference type="GO" id="GO:0034314">
    <property type="term" value="P:Arp2/3 complex-mediated actin nucleation"/>
    <property type="evidence" value="ECO:0007669"/>
    <property type="project" value="InterPro"/>
</dbReference>
<protein>
    <submittedName>
        <fullName evidence="7">Uncharacterized protein</fullName>
    </submittedName>
</protein>
<sequence length="68" mass="7799">MPAYHSKFNESVDVQVGNMAVLPIRTGFKGPAPRKDDQSEDIIDEALLYFKPNIFFRQFEIKGLLIEL</sequence>
<dbReference type="SUPFAM" id="SSF69060">
    <property type="entry name" value="Arp2/3 complex 21 kDa subunit ARPC3"/>
    <property type="match status" value="1"/>
</dbReference>
<accession>A0A915DGC9</accession>
<keyword evidence="6" id="KW-1185">Reference proteome</keyword>
<dbReference type="GO" id="GO:0030833">
    <property type="term" value="P:regulation of actin filament polymerization"/>
    <property type="evidence" value="ECO:0007669"/>
    <property type="project" value="InterPro"/>
</dbReference>
<name>A0A915DGC9_9BILA</name>
<dbReference type="Pfam" id="PF04062">
    <property type="entry name" value="P21-Arc"/>
    <property type="match status" value="1"/>
</dbReference>
<dbReference type="Proteomes" id="UP000887574">
    <property type="component" value="Unplaced"/>
</dbReference>
<organism evidence="6 7">
    <name type="scientific">Ditylenchus dipsaci</name>
    <dbReference type="NCBI Taxonomy" id="166011"/>
    <lineage>
        <taxon>Eukaryota</taxon>
        <taxon>Metazoa</taxon>
        <taxon>Ecdysozoa</taxon>
        <taxon>Nematoda</taxon>
        <taxon>Chromadorea</taxon>
        <taxon>Rhabditida</taxon>
        <taxon>Tylenchina</taxon>
        <taxon>Tylenchomorpha</taxon>
        <taxon>Sphaerularioidea</taxon>
        <taxon>Anguinidae</taxon>
        <taxon>Anguininae</taxon>
        <taxon>Ditylenchus</taxon>
    </lineage>
</organism>
<evidence type="ECO:0000256" key="5">
    <source>
        <dbReference type="ARBA" id="ARBA00023212"/>
    </source>
</evidence>
<dbReference type="Gene3D" id="1.10.1760.10">
    <property type="entry name" value="Actin-related protein 2/3 complex subunit 3"/>
    <property type="match status" value="1"/>
</dbReference>
<dbReference type="GO" id="GO:0005885">
    <property type="term" value="C:Arp2/3 protein complex"/>
    <property type="evidence" value="ECO:0007669"/>
    <property type="project" value="InterPro"/>
</dbReference>
<evidence type="ECO:0000256" key="2">
    <source>
        <dbReference type="ARBA" id="ARBA00010856"/>
    </source>
</evidence>
<dbReference type="InterPro" id="IPR007204">
    <property type="entry name" value="ARPC3"/>
</dbReference>
<keyword evidence="4" id="KW-0009">Actin-binding</keyword>
<proteinExistence type="inferred from homology"/>
<comment type="subcellular location">
    <subcellularLocation>
        <location evidence="1">Cytoplasm</location>
        <location evidence="1">Cytoskeleton</location>
    </subcellularLocation>
</comment>
<dbReference type="AlphaFoldDB" id="A0A915DGC9"/>
<dbReference type="InterPro" id="IPR036753">
    <property type="entry name" value="ARPC3_sf"/>
</dbReference>
<evidence type="ECO:0000256" key="3">
    <source>
        <dbReference type="ARBA" id="ARBA00022490"/>
    </source>
</evidence>
<dbReference type="PANTHER" id="PTHR12391">
    <property type="entry name" value="ARP2/3 COMPLEX 21 KD SUBUNIT"/>
    <property type="match status" value="1"/>
</dbReference>